<gene>
    <name evidence="1" type="ORF">SAMN02949497_1735</name>
</gene>
<keyword evidence="2" id="KW-1185">Reference proteome</keyword>
<evidence type="ECO:0000313" key="1">
    <source>
        <dbReference type="EMBL" id="SMF94420.1"/>
    </source>
</evidence>
<organism evidence="1 2">
    <name type="scientific">Methylomagnum ishizawai</name>
    <dbReference type="NCBI Taxonomy" id="1760988"/>
    <lineage>
        <taxon>Bacteria</taxon>
        <taxon>Pseudomonadati</taxon>
        <taxon>Pseudomonadota</taxon>
        <taxon>Gammaproteobacteria</taxon>
        <taxon>Methylococcales</taxon>
        <taxon>Methylococcaceae</taxon>
        <taxon>Methylomagnum</taxon>
    </lineage>
</organism>
<sequence length="130" mass="13589">MSIIKAIRHRARSMVEHIRNAIGASAVNAVKATDILDLGAVHSFTKIVAVKRGLASTGETLLIEQAHDGDQESPTWVSCPAAALTGLVSSPASAANMVVAAVPTARWVRVKHTNGSDNAQTALILELTAQ</sequence>
<dbReference type="RefSeq" id="WP_085211786.1">
    <property type="nucleotide sequence ID" value="NZ_FXAM01000001.1"/>
</dbReference>
<accession>A0A1Y6CW06</accession>
<dbReference type="AlphaFoldDB" id="A0A1Y6CW06"/>
<evidence type="ECO:0000313" key="2">
    <source>
        <dbReference type="Proteomes" id="UP000192923"/>
    </source>
</evidence>
<dbReference type="EMBL" id="FXAM01000001">
    <property type="protein sequence ID" value="SMF94420.1"/>
    <property type="molecule type" value="Genomic_DNA"/>
</dbReference>
<proteinExistence type="predicted"/>
<dbReference type="STRING" id="1760988.SAMN02949497_1735"/>
<name>A0A1Y6CW06_9GAMM</name>
<dbReference type="Proteomes" id="UP000192923">
    <property type="component" value="Unassembled WGS sequence"/>
</dbReference>
<reference evidence="1 2" key="1">
    <citation type="submission" date="2016-12" db="EMBL/GenBank/DDBJ databases">
        <authorList>
            <person name="Song W.-J."/>
            <person name="Kurnit D.M."/>
        </authorList>
    </citation>
    <scope>NUCLEOTIDE SEQUENCE [LARGE SCALE GENOMIC DNA]</scope>
    <source>
        <strain evidence="1 2">175</strain>
    </source>
</reference>
<protein>
    <submittedName>
        <fullName evidence="1">Uncharacterized protein</fullName>
    </submittedName>
</protein>